<evidence type="ECO:0000313" key="1">
    <source>
        <dbReference type="EMBL" id="CAJ1079687.1"/>
    </source>
</evidence>
<name>A0AAV1H0W7_XYRNO</name>
<dbReference type="AlphaFoldDB" id="A0AAV1H0W7"/>
<protein>
    <submittedName>
        <fullName evidence="1">Uncharacterized protein</fullName>
    </submittedName>
</protein>
<dbReference type="EMBL" id="OY660881">
    <property type="protein sequence ID" value="CAJ1079687.1"/>
    <property type="molecule type" value="Genomic_DNA"/>
</dbReference>
<dbReference type="Proteomes" id="UP001178508">
    <property type="component" value="Chromosome 18"/>
</dbReference>
<keyword evidence="2" id="KW-1185">Reference proteome</keyword>
<reference evidence="1" key="1">
    <citation type="submission" date="2023-08" db="EMBL/GenBank/DDBJ databases">
        <authorList>
            <person name="Alioto T."/>
            <person name="Alioto T."/>
            <person name="Gomez Garrido J."/>
        </authorList>
    </citation>
    <scope>NUCLEOTIDE SEQUENCE</scope>
</reference>
<evidence type="ECO:0000313" key="2">
    <source>
        <dbReference type="Proteomes" id="UP001178508"/>
    </source>
</evidence>
<organism evidence="1 2">
    <name type="scientific">Xyrichtys novacula</name>
    <name type="common">Pearly razorfish</name>
    <name type="synonym">Hemipteronotus novacula</name>
    <dbReference type="NCBI Taxonomy" id="13765"/>
    <lineage>
        <taxon>Eukaryota</taxon>
        <taxon>Metazoa</taxon>
        <taxon>Chordata</taxon>
        <taxon>Craniata</taxon>
        <taxon>Vertebrata</taxon>
        <taxon>Euteleostomi</taxon>
        <taxon>Actinopterygii</taxon>
        <taxon>Neopterygii</taxon>
        <taxon>Teleostei</taxon>
        <taxon>Neoteleostei</taxon>
        <taxon>Acanthomorphata</taxon>
        <taxon>Eupercaria</taxon>
        <taxon>Labriformes</taxon>
        <taxon>Labridae</taxon>
        <taxon>Xyrichtys</taxon>
    </lineage>
</organism>
<proteinExistence type="predicted"/>
<gene>
    <name evidence="1" type="ORF">XNOV1_A026643</name>
</gene>
<sequence>MLHLSRYEVDLEDATVVLASVQLPESENTVSRRATGLVCHGRTVHQNRERHRTQTFPTLTAALASLLTHTLPLPLSPALPVD</sequence>
<accession>A0AAV1H0W7</accession>